<dbReference type="Proteomes" id="UP001162992">
    <property type="component" value="Chromosome 22"/>
</dbReference>
<evidence type="ECO:0000313" key="1">
    <source>
        <dbReference type="EMBL" id="KAJ7515210.1"/>
    </source>
</evidence>
<sequence length="593" mass="66183">MLKDNTSVKQLYLHIHKHSRSTDSFNVNFMASTLSKNRTLQDLRFFFSGANRTYISDWDMKLLLESFDGNHSLASNHVRQHLWISGAVLEGAELVAKTLSEISSLRALSLDDCYLDATNVAAIGLALAKNSTLRTLSLSGNDTGVDGAAAIAMGLATNSALEKLDLTWNRIDADALEALLQPLTCDPNTQPKNSSLKALHITGSYKGTDIGSKGIRALVNMLQNNSTLTHLTVQGLNNVSEEDISSLLKSLAKNTSLQILDLSYGESVAGEKVFATIEDLLATNLYLKIIDVRHTPLEREGKEAVIRARLESKVRKQQAALELLKEMPVVSPKAARVFLCGYPFAGKTTLQKSMIQGMAHPAVRLLFSFLNLMERLPIVDRLLHGSDVRTQGVEVKFLAIGNTQVSIWDMAGQKEYHSFHDLVVPNLSGGGTPSLFLLVCNPFHSQMATVKDRLRYWLQFIASNTRRSEVFRPHSTVVVTHADQSNHLSFSMFKQIVDDLRAEFDEVIEVNLYPSALDTRSISSVQPFLKKLKNDLVNILEKLPKVFEACVEMQLHVDMWNQQHPNQPLILWDEFVDLCKNKSIYKKIDHEDS</sequence>
<name>A0ACC2ACJ1_DIPCM</name>
<reference evidence="2" key="1">
    <citation type="journal article" date="2024" name="Proc. Natl. Acad. Sci. U.S.A.">
        <title>Extraordinary preservation of gene collinearity over three hundred million years revealed in homosporous lycophytes.</title>
        <authorList>
            <person name="Li C."/>
            <person name="Wickell D."/>
            <person name="Kuo L.Y."/>
            <person name="Chen X."/>
            <person name="Nie B."/>
            <person name="Liao X."/>
            <person name="Peng D."/>
            <person name="Ji J."/>
            <person name="Jenkins J."/>
            <person name="Williams M."/>
            <person name="Shu S."/>
            <person name="Plott C."/>
            <person name="Barry K."/>
            <person name="Rajasekar S."/>
            <person name="Grimwood J."/>
            <person name="Han X."/>
            <person name="Sun S."/>
            <person name="Hou Z."/>
            <person name="He W."/>
            <person name="Dai G."/>
            <person name="Sun C."/>
            <person name="Schmutz J."/>
            <person name="Leebens-Mack J.H."/>
            <person name="Li F.W."/>
            <person name="Wang L."/>
        </authorList>
    </citation>
    <scope>NUCLEOTIDE SEQUENCE [LARGE SCALE GENOMIC DNA]</scope>
    <source>
        <strain evidence="2">cv. PW_Plant_1</strain>
    </source>
</reference>
<accession>A0ACC2ACJ1</accession>
<organism evidence="1 2">
    <name type="scientific">Diphasiastrum complanatum</name>
    <name type="common">Issler's clubmoss</name>
    <name type="synonym">Lycopodium complanatum</name>
    <dbReference type="NCBI Taxonomy" id="34168"/>
    <lineage>
        <taxon>Eukaryota</taxon>
        <taxon>Viridiplantae</taxon>
        <taxon>Streptophyta</taxon>
        <taxon>Embryophyta</taxon>
        <taxon>Tracheophyta</taxon>
        <taxon>Lycopodiopsida</taxon>
        <taxon>Lycopodiales</taxon>
        <taxon>Lycopodiaceae</taxon>
        <taxon>Lycopodioideae</taxon>
        <taxon>Diphasiastrum</taxon>
    </lineage>
</organism>
<protein>
    <submittedName>
        <fullName evidence="1">Uncharacterized protein</fullName>
    </submittedName>
</protein>
<comment type="caution">
    <text evidence="1">The sequence shown here is derived from an EMBL/GenBank/DDBJ whole genome shotgun (WGS) entry which is preliminary data.</text>
</comment>
<evidence type="ECO:0000313" key="2">
    <source>
        <dbReference type="Proteomes" id="UP001162992"/>
    </source>
</evidence>
<gene>
    <name evidence="1" type="ORF">O6H91_22G005800</name>
</gene>
<dbReference type="EMBL" id="CM055113">
    <property type="protein sequence ID" value="KAJ7515210.1"/>
    <property type="molecule type" value="Genomic_DNA"/>
</dbReference>
<proteinExistence type="predicted"/>
<keyword evidence="2" id="KW-1185">Reference proteome</keyword>